<dbReference type="Proteomes" id="UP000030428">
    <property type="component" value="Unassembled WGS sequence"/>
</dbReference>
<dbReference type="SUPFAM" id="SSF53850">
    <property type="entry name" value="Periplasmic binding protein-like II"/>
    <property type="match status" value="1"/>
</dbReference>
<organism evidence="6 7">
    <name type="scientific">Candidatus Thiomargarita nelsonii</name>
    <dbReference type="NCBI Taxonomy" id="1003181"/>
    <lineage>
        <taxon>Bacteria</taxon>
        <taxon>Pseudomonadati</taxon>
        <taxon>Pseudomonadota</taxon>
        <taxon>Gammaproteobacteria</taxon>
        <taxon>Thiotrichales</taxon>
        <taxon>Thiotrichaceae</taxon>
        <taxon>Thiomargarita</taxon>
    </lineage>
</organism>
<dbReference type="GO" id="GO:0015833">
    <property type="term" value="P:peptide transport"/>
    <property type="evidence" value="ECO:0007669"/>
    <property type="project" value="TreeGrafter"/>
</dbReference>
<dbReference type="AlphaFoldDB" id="A0A0A6P9J2"/>
<dbReference type="FunFam" id="3.90.76.10:FF:000001">
    <property type="entry name" value="Oligopeptide ABC transporter substrate-binding protein"/>
    <property type="match status" value="1"/>
</dbReference>
<evidence type="ECO:0000256" key="2">
    <source>
        <dbReference type="ARBA" id="ARBA00005695"/>
    </source>
</evidence>
<dbReference type="PIRSF" id="PIRSF002741">
    <property type="entry name" value="MppA"/>
    <property type="match status" value="1"/>
</dbReference>
<dbReference type="GO" id="GO:0043190">
    <property type="term" value="C:ATP-binding cassette (ABC) transporter complex"/>
    <property type="evidence" value="ECO:0007669"/>
    <property type="project" value="InterPro"/>
</dbReference>
<comment type="similarity">
    <text evidence="2">Belongs to the bacterial solute-binding protein 5 family.</text>
</comment>
<comment type="subcellular location">
    <subcellularLocation>
        <location evidence="1">Cell envelope</location>
    </subcellularLocation>
</comment>
<evidence type="ECO:0000256" key="1">
    <source>
        <dbReference type="ARBA" id="ARBA00004196"/>
    </source>
</evidence>
<dbReference type="Pfam" id="PF00496">
    <property type="entry name" value="SBP_bac_5"/>
    <property type="match status" value="1"/>
</dbReference>
<evidence type="ECO:0000256" key="3">
    <source>
        <dbReference type="ARBA" id="ARBA00022448"/>
    </source>
</evidence>
<dbReference type="InterPro" id="IPR000914">
    <property type="entry name" value="SBP_5_dom"/>
</dbReference>
<dbReference type="Gene3D" id="3.90.76.10">
    <property type="entry name" value="Dipeptide-binding Protein, Domain 1"/>
    <property type="match status" value="1"/>
</dbReference>
<dbReference type="GO" id="GO:0030288">
    <property type="term" value="C:outer membrane-bounded periplasmic space"/>
    <property type="evidence" value="ECO:0007669"/>
    <property type="project" value="UniProtKB-ARBA"/>
</dbReference>
<evidence type="ECO:0000256" key="4">
    <source>
        <dbReference type="ARBA" id="ARBA00022729"/>
    </source>
</evidence>
<dbReference type="Gene3D" id="3.10.105.10">
    <property type="entry name" value="Dipeptide-binding Protein, Domain 3"/>
    <property type="match status" value="1"/>
</dbReference>
<sequence>MYKYFTWILLITFVVSCEQQNHEEQTLTETQAKPFDYLRLPLSNNITTLDPGLIYQETEIEVVEQLFLGLTDFDPKTYEVVPELATEWQVSQKGTVYTFKLCQDVKWTHGEPVTAHDIVWAIRRNIAKETDSLYAFTLYILKNAKAIHQGLKEPSLLGVRAIDDYTVEFTLEQAIGYFPALVSLWTYRPQPRKVVEQHGENWAKLAYIQTNGAYRLTEWQPNNKLILKKNPDYYEAEQVKIPEVHYYIVPDSFLALAMYQKNELDIIGGQVYHPLPPSKMSHIKSDPVLRKEKQISPQLCTEWYGFNIQKPPMDKLLVRKAIAAAIDKKTLIDIIIKGEHLPAKTFTRPPVFGAVESNVGISFDPTLAKTWLAQAGYPEGKDFPPLVLMHNKSEFHHEIAKGIKTILKHHLNIEIEIRALDFDVYINSLKQDSHIFRMGWCAGFPDANEWLYRVFHPDKGINWIGWKNREFAKLVDRARRISNPIGRKKLYYHAEKILTEQEVAIVPLYFSNTQFLVKPWVKGWYHIAFGGQHIRHWSLSQ</sequence>
<accession>A0A0A6P9J2</accession>
<keyword evidence="7" id="KW-1185">Reference proteome</keyword>
<dbReference type="InterPro" id="IPR039424">
    <property type="entry name" value="SBP_5"/>
</dbReference>
<dbReference type="GO" id="GO:1904680">
    <property type="term" value="F:peptide transmembrane transporter activity"/>
    <property type="evidence" value="ECO:0007669"/>
    <property type="project" value="TreeGrafter"/>
</dbReference>
<evidence type="ECO:0000313" key="6">
    <source>
        <dbReference type="EMBL" id="KHD06904.1"/>
    </source>
</evidence>
<feature type="domain" description="Solute-binding protein family 5" evidence="5">
    <location>
        <begin position="79"/>
        <end position="459"/>
    </location>
</feature>
<name>A0A0A6P9J2_9GAMM</name>
<dbReference type="CDD" id="cd08504">
    <property type="entry name" value="PBP2_OppA"/>
    <property type="match status" value="1"/>
</dbReference>
<dbReference type="InterPro" id="IPR030678">
    <property type="entry name" value="Peptide/Ni-bd"/>
</dbReference>
<dbReference type="PANTHER" id="PTHR30290:SF10">
    <property type="entry name" value="PERIPLASMIC OLIGOPEPTIDE-BINDING PROTEIN-RELATED"/>
    <property type="match status" value="1"/>
</dbReference>
<protein>
    <recommendedName>
        <fullName evidence="5">Solute-binding protein family 5 domain-containing protein</fullName>
    </recommendedName>
</protein>
<gene>
    <name evidence="6" type="ORF">PN36_09500</name>
</gene>
<comment type="caution">
    <text evidence="6">The sequence shown here is derived from an EMBL/GenBank/DDBJ whole genome shotgun (WGS) entry which is preliminary data.</text>
</comment>
<keyword evidence="3" id="KW-0813">Transport</keyword>
<dbReference type="Gene3D" id="3.40.190.10">
    <property type="entry name" value="Periplasmic binding protein-like II"/>
    <property type="match status" value="1"/>
</dbReference>
<dbReference type="EMBL" id="JSZA02000028">
    <property type="protein sequence ID" value="KHD06904.1"/>
    <property type="molecule type" value="Genomic_DNA"/>
</dbReference>
<evidence type="ECO:0000259" key="5">
    <source>
        <dbReference type="Pfam" id="PF00496"/>
    </source>
</evidence>
<keyword evidence="4" id="KW-0732">Signal</keyword>
<reference evidence="6 7" key="1">
    <citation type="journal article" date="2016" name="Front. Microbiol.">
        <title>Single-Cell (Meta-)Genomics of a Dimorphic Candidatus Thiomargarita nelsonii Reveals Genomic Plasticity.</title>
        <authorList>
            <person name="Flood B.E."/>
            <person name="Fliss P."/>
            <person name="Jones D.S."/>
            <person name="Dick G.J."/>
            <person name="Jain S."/>
            <person name="Kaster A.K."/>
            <person name="Winkel M."/>
            <person name="Mussmann M."/>
            <person name="Bailey J."/>
        </authorList>
    </citation>
    <scope>NUCLEOTIDE SEQUENCE [LARGE SCALE GENOMIC DNA]</scope>
    <source>
        <strain evidence="6">Hydrate Ridge</strain>
    </source>
</reference>
<dbReference type="PANTHER" id="PTHR30290">
    <property type="entry name" value="PERIPLASMIC BINDING COMPONENT OF ABC TRANSPORTER"/>
    <property type="match status" value="1"/>
</dbReference>
<dbReference type="PROSITE" id="PS51257">
    <property type="entry name" value="PROKAR_LIPOPROTEIN"/>
    <property type="match status" value="1"/>
</dbReference>
<evidence type="ECO:0000313" key="7">
    <source>
        <dbReference type="Proteomes" id="UP000030428"/>
    </source>
</evidence>
<proteinExistence type="inferred from homology"/>